<dbReference type="InterPro" id="IPR052698">
    <property type="entry name" value="MoCofactor_Util/Proc"/>
</dbReference>
<dbReference type="RefSeq" id="WP_009576163.1">
    <property type="nucleotide sequence ID" value="NZ_AEIG01000057.1"/>
</dbReference>
<dbReference type="OrthoDB" id="9815497at2"/>
<gene>
    <name evidence="1" type="ORF">IMCC3088_1923</name>
</gene>
<dbReference type="Proteomes" id="UP000005615">
    <property type="component" value="Unassembled WGS sequence"/>
</dbReference>
<dbReference type="PANTHER" id="PTHR30388">
    <property type="entry name" value="ALDEHYDE OXIDOREDUCTASE MOLYBDENUM COFACTOR ASSEMBLY PROTEIN"/>
    <property type="match status" value="1"/>
</dbReference>
<evidence type="ECO:0000313" key="2">
    <source>
        <dbReference type="Proteomes" id="UP000005615"/>
    </source>
</evidence>
<comment type="caution">
    <text evidence="1">The sequence shown here is derived from an EMBL/GenBank/DDBJ whole genome shotgun (WGS) entry which is preliminary data.</text>
</comment>
<proteinExistence type="predicted"/>
<sequence>MSLKLLVTQAEIIGAALKAVRQGLDAWLVTIVEITGSLPRPLGSMMVYSEMATLGSVSGGCVEECLIERLQLGEFPAGTARLTKYGVDADDNERYGLPCGGKLTLLVEALGARDEPWLQELHATLVARHFVERAIKLEPYHCSLNTTSMSNSPAVAWQQTCGVHRLGPEHRLVLIGAGQLAETLSALALQMEYQIIVLDPRQDKVDEWRGPDVSVQVLRGIDQLAGYADSHTSLITLTHDRDIDDNALFAAADMPYTFIGALGSRRTSANRSSRLRARGLSEEALARIHAPVGIDIGSKTPMEIAVSILAQLTQLKRGAMSQSAHSCLSVA</sequence>
<dbReference type="EMBL" id="AEIG01000057">
    <property type="protein sequence ID" value="EGG29294.1"/>
    <property type="molecule type" value="Genomic_DNA"/>
</dbReference>
<dbReference type="InterPro" id="IPR027051">
    <property type="entry name" value="XdhC_Rossmann_dom"/>
</dbReference>
<accession>F3L2Z9</accession>
<dbReference type="PANTHER" id="PTHR30388:SF4">
    <property type="entry name" value="MOLYBDENUM COFACTOR INSERTION CHAPERONE PAOD"/>
    <property type="match status" value="1"/>
</dbReference>
<name>F3L2Z9_9GAMM</name>
<keyword evidence="2" id="KW-1185">Reference proteome</keyword>
<dbReference type="AlphaFoldDB" id="F3L2Z9"/>
<protein>
    <submittedName>
        <fullName evidence="1">Uncharacterized protein</fullName>
    </submittedName>
</protein>
<dbReference type="InterPro" id="IPR003777">
    <property type="entry name" value="XdhC_CoxI"/>
</dbReference>
<dbReference type="STRING" id="2518989.IMCC3088_1923"/>
<evidence type="ECO:0000313" key="1">
    <source>
        <dbReference type="EMBL" id="EGG29294.1"/>
    </source>
</evidence>
<dbReference type="eggNOG" id="COG1975">
    <property type="taxonomic scope" value="Bacteria"/>
</dbReference>
<dbReference type="Pfam" id="PF02625">
    <property type="entry name" value="XdhC_CoxI"/>
    <property type="match status" value="1"/>
</dbReference>
<reference evidence="1 2" key="1">
    <citation type="journal article" date="2011" name="J. Bacteriol.">
        <title>Genome sequence of strain IMCC3088, a proteorhodopsin-containing marine bacterium belonging to the OM60/NOR5 clade.</title>
        <authorList>
            <person name="Jang Y."/>
            <person name="Oh H.M."/>
            <person name="Kang I."/>
            <person name="Lee K."/>
            <person name="Yang S.J."/>
            <person name="Cho J.C."/>
        </authorList>
    </citation>
    <scope>NUCLEOTIDE SEQUENCE [LARGE SCALE GENOMIC DNA]</scope>
    <source>
        <strain evidence="1 2">IMCC3088</strain>
    </source>
</reference>
<dbReference type="Gene3D" id="3.40.50.720">
    <property type="entry name" value="NAD(P)-binding Rossmann-like Domain"/>
    <property type="match status" value="1"/>
</dbReference>
<dbReference type="Pfam" id="PF13478">
    <property type="entry name" value="XdhC_C"/>
    <property type="match status" value="1"/>
</dbReference>
<organism evidence="1 2">
    <name type="scientific">Aequoribacter fuscus</name>
    <dbReference type="NCBI Taxonomy" id="2518989"/>
    <lineage>
        <taxon>Bacteria</taxon>
        <taxon>Pseudomonadati</taxon>
        <taxon>Pseudomonadota</taxon>
        <taxon>Gammaproteobacteria</taxon>
        <taxon>Cellvibrionales</taxon>
        <taxon>Halieaceae</taxon>
        <taxon>Aequoribacter</taxon>
    </lineage>
</organism>